<feature type="compositionally biased region" description="Basic residues" evidence="1">
    <location>
        <begin position="107"/>
        <end position="117"/>
    </location>
</feature>
<sequence>GRRPRPGRRGGSAARVGGFHPAPDTTRDAAVVPAGQARPRRPARRPGPDARGAVDVPAGRRGSRRAAVVLDVAGRARLRVHGGVPAVRRGRRAGASSPGGARGGVAGRRRQPRERGA</sequence>
<name>A0A6J4M654_9ACTN</name>
<evidence type="ECO:0000256" key="1">
    <source>
        <dbReference type="SAM" id="MobiDB-lite"/>
    </source>
</evidence>
<feature type="non-terminal residue" evidence="2">
    <location>
        <position position="1"/>
    </location>
</feature>
<organism evidence="2">
    <name type="scientific">uncultured Nocardioidaceae bacterium</name>
    <dbReference type="NCBI Taxonomy" id="253824"/>
    <lineage>
        <taxon>Bacteria</taxon>
        <taxon>Bacillati</taxon>
        <taxon>Actinomycetota</taxon>
        <taxon>Actinomycetes</taxon>
        <taxon>Propionibacteriales</taxon>
        <taxon>Nocardioidaceae</taxon>
        <taxon>environmental samples</taxon>
    </lineage>
</organism>
<feature type="compositionally biased region" description="Low complexity" evidence="1">
    <location>
        <begin position="83"/>
        <end position="99"/>
    </location>
</feature>
<accession>A0A6J4M654</accession>
<evidence type="ECO:0000313" key="2">
    <source>
        <dbReference type="EMBL" id="CAA9350548.1"/>
    </source>
</evidence>
<dbReference type="AlphaFoldDB" id="A0A6J4M654"/>
<gene>
    <name evidence="2" type="ORF">AVDCRST_MAG36-1931</name>
</gene>
<dbReference type="EMBL" id="CADCUH010000131">
    <property type="protein sequence ID" value="CAA9350548.1"/>
    <property type="molecule type" value="Genomic_DNA"/>
</dbReference>
<proteinExistence type="predicted"/>
<feature type="non-terminal residue" evidence="2">
    <location>
        <position position="117"/>
    </location>
</feature>
<reference evidence="2" key="1">
    <citation type="submission" date="2020-02" db="EMBL/GenBank/DDBJ databases">
        <authorList>
            <person name="Meier V. D."/>
        </authorList>
    </citation>
    <scope>NUCLEOTIDE SEQUENCE</scope>
    <source>
        <strain evidence="2">AVDCRST_MAG36</strain>
    </source>
</reference>
<protein>
    <submittedName>
        <fullName evidence="2">Flp pilus assembly protein TadB</fullName>
    </submittedName>
</protein>
<feature type="region of interest" description="Disordered" evidence="1">
    <location>
        <begin position="1"/>
        <end position="61"/>
    </location>
</feature>
<feature type="region of interest" description="Disordered" evidence="1">
    <location>
        <begin position="83"/>
        <end position="117"/>
    </location>
</feature>